<keyword evidence="2" id="KW-1185">Reference proteome</keyword>
<evidence type="ECO:0000313" key="1">
    <source>
        <dbReference type="EMBL" id="KAJ8886681.1"/>
    </source>
</evidence>
<comment type="caution">
    <text evidence="1">The sequence shown here is derived from an EMBL/GenBank/DDBJ whole genome shotgun (WGS) entry which is preliminary data.</text>
</comment>
<name>A0ABQ9HQN7_9NEOP</name>
<dbReference type="Proteomes" id="UP001159363">
    <property type="component" value="Chromosome X"/>
</dbReference>
<protein>
    <submittedName>
        <fullName evidence="1">Uncharacterized protein</fullName>
    </submittedName>
</protein>
<sequence length="420" mass="46580">MDINRNIVCVTMSRSRGHAQLENMLSAMNIPIMSAIFTSHNSHGTCKLVKRLIQDQLLCLVRSISIDSGLLKSSAACVTSRVERAGQSQEEIDRGCGAGGETWQLGRLPATQPGCQLFSRLHLANGLDLVHCEFSLLRTDVDNAKATSKLVLLSSILATTWSLSQPTLRCFFAHLRRPAQLCLGLYLCGASSFDSRQPDSDGCSEDEGGKCGWDVSAIITYEENCQGACKGSTQSMKQAVSHPIVSIGAPKWGQCVHPHQDNSIILKQVNLLDYNFWEQALCQCTPDTPLSPSEQHQCTRTRCDGAGPSWLYHEQQREREGIEEFIQCKVGLYKRLNPGQATNGVLEIVVGLLTPEIRQYLRQATQRSVEQFTRERSCRNEQHANSPKCIGRVRRVHSSCMKGWVVQLSSNSSREWLGTS</sequence>
<proteinExistence type="predicted"/>
<dbReference type="EMBL" id="JARBHB010000004">
    <property type="protein sequence ID" value="KAJ8886681.1"/>
    <property type="molecule type" value="Genomic_DNA"/>
</dbReference>
<gene>
    <name evidence="1" type="ORF">PR048_012893</name>
</gene>
<accession>A0ABQ9HQN7</accession>
<reference evidence="1 2" key="1">
    <citation type="submission" date="2023-02" db="EMBL/GenBank/DDBJ databases">
        <title>LHISI_Scaffold_Assembly.</title>
        <authorList>
            <person name="Stuart O.P."/>
            <person name="Cleave R."/>
            <person name="Magrath M.J.L."/>
            <person name="Mikheyev A.S."/>
        </authorList>
    </citation>
    <scope>NUCLEOTIDE SEQUENCE [LARGE SCALE GENOMIC DNA]</scope>
    <source>
        <strain evidence="1">Daus_M_001</strain>
        <tissue evidence="1">Leg muscle</tissue>
    </source>
</reference>
<organism evidence="1 2">
    <name type="scientific">Dryococelus australis</name>
    <dbReference type="NCBI Taxonomy" id="614101"/>
    <lineage>
        <taxon>Eukaryota</taxon>
        <taxon>Metazoa</taxon>
        <taxon>Ecdysozoa</taxon>
        <taxon>Arthropoda</taxon>
        <taxon>Hexapoda</taxon>
        <taxon>Insecta</taxon>
        <taxon>Pterygota</taxon>
        <taxon>Neoptera</taxon>
        <taxon>Polyneoptera</taxon>
        <taxon>Phasmatodea</taxon>
        <taxon>Verophasmatodea</taxon>
        <taxon>Anareolatae</taxon>
        <taxon>Phasmatidae</taxon>
        <taxon>Eurycanthinae</taxon>
        <taxon>Dryococelus</taxon>
    </lineage>
</organism>
<evidence type="ECO:0000313" key="2">
    <source>
        <dbReference type="Proteomes" id="UP001159363"/>
    </source>
</evidence>